<evidence type="ECO:0000259" key="2">
    <source>
        <dbReference type="PROSITE" id="PS50157"/>
    </source>
</evidence>
<dbReference type="InterPro" id="IPR013087">
    <property type="entry name" value="Znf_C2H2_type"/>
</dbReference>
<dbReference type="SMART" id="SM00355">
    <property type="entry name" value="ZnF_C2H2"/>
    <property type="match status" value="2"/>
</dbReference>
<protein>
    <submittedName>
        <fullName evidence="3">(apollo) hypothetical protein</fullName>
    </submittedName>
</protein>
<dbReference type="OrthoDB" id="6601382at2759"/>
<keyword evidence="1" id="KW-0862">Zinc</keyword>
<gene>
    <name evidence="3" type="ORF">PAPOLLO_LOCUS20930</name>
</gene>
<dbReference type="AlphaFoldDB" id="A0A8S3XTK2"/>
<dbReference type="GO" id="GO:0008270">
    <property type="term" value="F:zinc ion binding"/>
    <property type="evidence" value="ECO:0007669"/>
    <property type="project" value="UniProtKB-KW"/>
</dbReference>
<dbReference type="PROSITE" id="PS50157">
    <property type="entry name" value="ZINC_FINGER_C2H2_2"/>
    <property type="match status" value="1"/>
</dbReference>
<keyword evidence="1" id="KW-0479">Metal-binding</keyword>
<keyword evidence="1" id="KW-0863">Zinc-finger</keyword>
<comment type="caution">
    <text evidence="3">The sequence shown here is derived from an EMBL/GenBank/DDBJ whole genome shotgun (WGS) entry which is preliminary data.</text>
</comment>
<keyword evidence="4" id="KW-1185">Reference proteome</keyword>
<sequence length="179" mass="20122">MYTIANNNDRWRSARLSSVHSATRELATAPTSARIFCTAIRSGSRLSSSSLAAWMGKGKRPTPERQIYKTGKACPAHMIVTETLDRVLVTFYKTHVGHGTCPYYEPREPKPAKCEQLEMDAPQLICDACGVGFLNVDKFKTHVASHGLKLYPCEHCDDLFQNVDAWTRHVRIEHDDSNL</sequence>
<dbReference type="EMBL" id="CAJQZP010001297">
    <property type="protein sequence ID" value="CAG5036849.1"/>
    <property type="molecule type" value="Genomic_DNA"/>
</dbReference>
<evidence type="ECO:0000256" key="1">
    <source>
        <dbReference type="PROSITE-ProRule" id="PRU00042"/>
    </source>
</evidence>
<evidence type="ECO:0000313" key="3">
    <source>
        <dbReference type="EMBL" id="CAG5036849.1"/>
    </source>
</evidence>
<evidence type="ECO:0000313" key="4">
    <source>
        <dbReference type="Proteomes" id="UP000691718"/>
    </source>
</evidence>
<proteinExistence type="predicted"/>
<feature type="domain" description="C2H2-type" evidence="2">
    <location>
        <begin position="151"/>
        <end position="179"/>
    </location>
</feature>
<dbReference type="PROSITE" id="PS00028">
    <property type="entry name" value="ZINC_FINGER_C2H2_1"/>
    <property type="match status" value="2"/>
</dbReference>
<dbReference type="Proteomes" id="UP000691718">
    <property type="component" value="Unassembled WGS sequence"/>
</dbReference>
<accession>A0A8S3XTK2</accession>
<name>A0A8S3XTK2_PARAO</name>
<reference evidence="3" key="1">
    <citation type="submission" date="2021-04" db="EMBL/GenBank/DDBJ databases">
        <authorList>
            <person name="Tunstrom K."/>
        </authorList>
    </citation>
    <scope>NUCLEOTIDE SEQUENCE</scope>
</reference>
<organism evidence="3 4">
    <name type="scientific">Parnassius apollo</name>
    <name type="common">Apollo butterfly</name>
    <name type="synonym">Papilio apollo</name>
    <dbReference type="NCBI Taxonomy" id="110799"/>
    <lineage>
        <taxon>Eukaryota</taxon>
        <taxon>Metazoa</taxon>
        <taxon>Ecdysozoa</taxon>
        <taxon>Arthropoda</taxon>
        <taxon>Hexapoda</taxon>
        <taxon>Insecta</taxon>
        <taxon>Pterygota</taxon>
        <taxon>Neoptera</taxon>
        <taxon>Endopterygota</taxon>
        <taxon>Lepidoptera</taxon>
        <taxon>Glossata</taxon>
        <taxon>Ditrysia</taxon>
        <taxon>Papilionoidea</taxon>
        <taxon>Papilionidae</taxon>
        <taxon>Parnassiinae</taxon>
        <taxon>Parnassini</taxon>
        <taxon>Parnassius</taxon>
        <taxon>Parnassius</taxon>
    </lineage>
</organism>